<gene>
    <name evidence="7" type="ORF">V5O48_003130</name>
</gene>
<dbReference type="EC" id="2.5.1.18" evidence="1"/>
<evidence type="ECO:0000256" key="2">
    <source>
        <dbReference type="ARBA" id="ARBA00022679"/>
    </source>
</evidence>
<dbReference type="Pfam" id="PF02798">
    <property type="entry name" value="GST_N"/>
    <property type="match status" value="1"/>
</dbReference>
<feature type="domain" description="GST N-terminal" evidence="5">
    <location>
        <begin position="1"/>
        <end position="82"/>
    </location>
</feature>
<evidence type="ECO:0000256" key="4">
    <source>
        <dbReference type="RuleBase" id="RU003494"/>
    </source>
</evidence>
<evidence type="ECO:0000256" key="3">
    <source>
        <dbReference type="ARBA" id="ARBA00047960"/>
    </source>
</evidence>
<dbReference type="EMBL" id="JBAHYK010000081">
    <property type="protein sequence ID" value="KAL0578851.1"/>
    <property type="molecule type" value="Genomic_DNA"/>
</dbReference>
<evidence type="ECO:0000313" key="8">
    <source>
        <dbReference type="Proteomes" id="UP001465976"/>
    </source>
</evidence>
<dbReference type="Pfam" id="PF00043">
    <property type="entry name" value="GST_C"/>
    <property type="match status" value="1"/>
</dbReference>
<keyword evidence="2" id="KW-0808">Transferase</keyword>
<dbReference type="InterPro" id="IPR010987">
    <property type="entry name" value="Glutathione-S-Trfase_C-like"/>
</dbReference>
<dbReference type="Proteomes" id="UP001465976">
    <property type="component" value="Unassembled WGS sequence"/>
</dbReference>
<evidence type="ECO:0000313" key="7">
    <source>
        <dbReference type="EMBL" id="KAL0578851.1"/>
    </source>
</evidence>
<dbReference type="SFLD" id="SFLDS00019">
    <property type="entry name" value="Glutathione_Transferase_(cytos"/>
    <property type="match status" value="1"/>
</dbReference>
<dbReference type="InterPro" id="IPR004046">
    <property type="entry name" value="GST_C"/>
</dbReference>
<name>A0ABR3FTQ3_9AGAR</name>
<evidence type="ECO:0000256" key="1">
    <source>
        <dbReference type="ARBA" id="ARBA00012452"/>
    </source>
</evidence>
<dbReference type="PANTHER" id="PTHR43900">
    <property type="entry name" value="GLUTATHIONE S-TRANSFERASE RHO"/>
    <property type="match status" value="1"/>
</dbReference>
<dbReference type="InterPro" id="IPR036249">
    <property type="entry name" value="Thioredoxin-like_sf"/>
</dbReference>
<dbReference type="PANTHER" id="PTHR43900:SF3">
    <property type="entry name" value="GLUTATHIONE S-TRANSFERASE RHO"/>
    <property type="match status" value="1"/>
</dbReference>
<dbReference type="SUPFAM" id="SSF47616">
    <property type="entry name" value="GST C-terminal domain-like"/>
    <property type="match status" value="1"/>
</dbReference>
<comment type="similarity">
    <text evidence="4">Belongs to the GST superfamily.</text>
</comment>
<accession>A0ABR3FTQ3</accession>
<evidence type="ECO:0000259" key="5">
    <source>
        <dbReference type="PROSITE" id="PS50404"/>
    </source>
</evidence>
<reference evidence="7 8" key="1">
    <citation type="submission" date="2024-02" db="EMBL/GenBank/DDBJ databases">
        <title>A draft genome for the cacao thread blight pathogen Marasmius crinis-equi.</title>
        <authorList>
            <person name="Cohen S.P."/>
            <person name="Baruah I.K."/>
            <person name="Amoako-Attah I."/>
            <person name="Bukari Y."/>
            <person name="Meinhardt L.W."/>
            <person name="Bailey B.A."/>
        </authorList>
    </citation>
    <scope>NUCLEOTIDE SEQUENCE [LARGE SCALE GENOMIC DNA]</scope>
    <source>
        <strain evidence="7 8">GH-76</strain>
    </source>
</reference>
<dbReference type="PROSITE" id="PS50404">
    <property type="entry name" value="GST_NTER"/>
    <property type="match status" value="1"/>
</dbReference>
<dbReference type="InterPro" id="IPR036282">
    <property type="entry name" value="Glutathione-S-Trfase_C_sf"/>
</dbReference>
<organism evidence="7 8">
    <name type="scientific">Marasmius crinis-equi</name>
    <dbReference type="NCBI Taxonomy" id="585013"/>
    <lineage>
        <taxon>Eukaryota</taxon>
        <taxon>Fungi</taxon>
        <taxon>Dikarya</taxon>
        <taxon>Basidiomycota</taxon>
        <taxon>Agaricomycotina</taxon>
        <taxon>Agaricomycetes</taxon>
        <taxon>Agaricomycetidae</taxon>
        <taxon>Agaricales</taxon>
        <taxon>Marasmiineae</taxon>
        <taxon>Marasmiaceae</taxon>
        <taxon>Marasmius</taxon>
    </lineage>
</organism>
<sequence length="219" mass="24370">MVLQLYGSPQATCTKRVGALLYEKQIPYEFHEIDFTVNEHKSPAYLEKQPFGQIPYIVDDGFVLFESRAICRYLSLKYADKGPKLIPDASNSKAAALFEQGASIEQANFDAFAAKAVFENLFKKMHGLTPDTEVFNSLITQLDSKLKAYEVILGKQKYIGGDEFTLADLFHLPYGALLAPAGSDVLSKQGPNVTRWWNEISSRPAWKAIEGGVPLKPAF</sequence>
<protein>
    <recommendedName>
        <fullName evidence="1">glutathione transferase</fullName>
        <ecNumber evidence="1">2.5.1.18</ecNumber>
    </recommendedName>
</protein>
<proteinExistence type="inferred from homology"/>
<dbReference type="InterPro" id="IPR004045">
    <property type="entry name" value="Glutathione_S-Trfase_N"/>
</dbReference>
<dbReference type="SUPFAM" id="SSF52833">
    <property type="entry name" value="Thioredoxin-like"/>
    <property type="match status" value="1"/>
</dbReference>
<comment type="catalytic activity">
    <reaction evidence="3">
        <text>RX + glutathione = an S-substituted glutathione + a halide anion + H(+)</text>
        <dbReference type="Rhea" id="RHEA:16437"/>
        <dbReference type="ChEBI" id="CHEBI:15378"/>
        <dbReference type="ChEBI" id="CHEBI:16042"/>
        <dbReference type="ChEBI" id="CHEBI:17792"/>
        <dbReference type="ChEBI" id="CHEBI:57925"/>
        <dbReference type="ChEBI" id="CHEBI:90779"/>
        <dbReference type="EC" id="2.5.1.18"/>
    </reaction>
</comment>
<dbReference type="PROSITE" id="PS50405">
    <property type="entry name" value="GST_CTER"/>
    <property type="match status" value="1"/>
</dbReference>
<dbReference type="InterPro" id="IPR040079">
    <property type="entry name" value="Glutathione_S-Trfase"/>
</dbReference>
<dbReference type="Gene3D" id="3.40.30.10">
    <property type="entry name" value="Glutaredoxin"/>
    <property type="match status" value="1"/>
</dbReference>
<dbReference type="Gene3D" id="1.20.1050.10">
    <property type="match status" value="1"/>
</dbReference>
<dbReference type="SFLD" id="SFLDG00358">
    <property type="entry name" value="Main_(cytGST)"/>
    <property type="match status" value="1"/>
</dbReference>
<comment type="caution">
    <text evidence="7">The sequence shown here is derived from an EMBL/GenBank/DDBJ whole genome shotgun (WGS) entry which is preliminary data.</text>
</comment>
<feature type="domain" description="GST C-terminal" evidence="6">
    <location>
        <begin position="91"/>
        <end position="219"/>
    </location>
</feature>
<evidence type="ECO:0000259" key="6">
    <source>
        <dbReference type="PROSITE" id="PS50405"/>
    </source>
</evidence>
<keyword evidence="8" id="KW-1185">Reference proteome</keyword>